<evidence type="ECO:0000259" key="3">
    <source>
        <dbReference type="Pfam" id="PF18701"/>
    </source>
</evidence>
<feature type="compositionally biased region" description="Polar residues" evidence="2">
    <location>
        <begin position="36"/>
        <end position="49"/>
    </location>
</feature>
<sequence>MSATDEDTTTVEYTMPSVERPAPEPSIKQQQRRVRSSASLSSYCSQTTLADRKRAKAEAAKARVTFAIKEAKLKKRKAALEADLEALGAQKDLAAAEVEADALDMASDRQEKSEISKEAVDSLPNEFADVRTTNYVASLPLDPTVPPYIPPQHEQMPAMAKKEWVLASDFTSFLLKKELLITSLIKFNDEPQSYNTWKMSFQSRMRELDVKPLEELDLLQKWAGPESQGQVRSLKDANMHNPQRGLQRVWERLDERYGAPEMIESSLRRKLDSFPKLTIKEPKKLYELSDIVSEIESIKEDPRYQSLLGYFDSSSGVTPIANKLPYNMQEKWTTSAVRYIERNQVIYPPFSHFAQFLREQSKIRNNPSFTYAGAKPSGEISKQHGEVHLKLVLGRLMWTKTSPPHSVEMPIYVPYTTLDTRWTSAGSSGINLSTSVIKCEECGRDKHSTALHFDYNEIKQPFSSSLEQDTQILLLIGRDLTEAHHVLDQRIGPKGSPYAQRLSLGWVIVGETCLGRVHRPFPDKVHSYKTHLLLGEDVPPLEENFDVVNPDTDKEVRPDVEVYKSQLDDHVATTLDMGRAERFSSMKNLVTAIAYLRHIAAGFRLDKKKNLYQAQYKRVQLLADLFWKRWRCEFLHTLQGRRKWTEDQRNMKPGDIVLLKDKDVIRNSWPTGVLVRVLPSADEKVRSAEVRIIAESGRPTVYTRPITELVLLVPSDSV</sequence>
<organism evidence="4 5">
    <name type="scientific">Priapulus caudatus</name>
    <name type="common">Priapulid worm</name>
    <dbReference type="NCBI Taxonomy" id="37621"/>
    <lineage>
        <taxon>Eukaryota</taxon>
        <taxon>Metazoa</taxon>
        <taxon>Ecdysozoa</taxon>
        <taxon>Scalidophora</taxon>
        <taxon>Priapulida</taxon>
        <taxon>Priapulimorpha</taxon>
        <taxon>Priapulimorphida</taxon>
        <taxon>Priapulidae</taxon>
        <taxon>Priapulus</taxon>
    </lineage>
</organism>
<dbReference type="Proteomes" id="UP000695022">
    <property type="component" value="Unplaced"/>
</dbReference>
<evidence type="ECO:0000256" key="2">
    <source>
        <dbReference type="SAM" id="MobiDB-lite"/>
    </source>
</evidence>
<gene>
    <name evidence="5" type="primary">LOC106817433</name>
</gene>
<dbReference type="PANTHER" id="PTHR47331:SF6">
    <property type="entry name" value="DOUBLECORTIN DOMAIN-CONTAINING PROTEIN"/>
    <property type="match status" value="1"/>
</dbReference>
<evidence type="ECO:0000313" key="5">
    <source>
        <dbReference type="RefSeq" id="XP_014677582.1"/>
    </source>
</evidence>
<keyword evidence="4" id="KW-1185">Reference proteome</keyword>
<evidence type="ECO:0000313" key="4">
    <source>
        <dbReference type="Proteomes" id="UP000695022"/>
    </source>
</evidence>
<dbReference type="Pfam" id="PF18701">
    <property type="entry name" value="DUF5641"/>
    <property type="match status" value="1"/>
</dbReference>
<accession>A0ABM1EZG1</accession>
<name>A0ABM1EZG1_PRICU</name>
<proteinExistence type="predicted"/>
<dbReference type="PANTHER" id="PTHR47331">
    <property type="entry name" value="PHD-TYPE DOMAIN-CONTAINING PROTEIN"/>
    <property type="match status" value="1"/>
</dbReference>
<dbReference type="GeneID" id="106817433"/>
<evidence type="ECO:0000256" key="1">
    <source>
        <dbReference type="SAM" id="Coils"/>
    </source>
</evidence>
<protein>
    <submittedName>
        <fullName evidence="5">Uncharacterized protein LOC106817433</fullName>
    </submittedName>
</protein>
<keyword evidence="1" id="KW-0175">Coiled coil</keyword>
<reference evidence="5" key="1">
    <citation type="submission" date="2025-08" db="UniProtKB">
        <authorList>
            <consortium name="RefSeq"/>
        </authorList>
    </citation>
    <scope>IDENTIFICATION</scope>
</reference>
<feature type="domain" description="DUF5641" evidence="3">
    <location>
        <begin position="615"/>
        <end position="712"/>
    </location>
</feature>
<dbReference type="InterPro" id="IPR040676">
    <property type="entry name" value="DUF5641"/>
</dbReference>
<feature type="coiled-coil region" evidence="1">
    <location>
        <begin position="70"/>
        <end position="97"/>
    </location>
</feature>
<feature type="region of interest" description="Disordered" evidence="2">
    <location>
        <begin position="1"/>
        <end position="52"/>
    </location>
</feature>
<dbReference type="RefSeq" id="XP_014677582.1">
    <property type="nucleotide sequence ID" value="XM_014822096.1"/>
</dbReference>